<dbReference type="SUPFAM" id="SSF63712">
    <property type="entry name" value="Nicotinic receptor ligand binding domain-like"/>
    <property type="match status" value="2"/>
</dbReference>
<feature type="transmembrane region" description="Helical" evidence="9">
    <location>
        <begin position="263"/>
        <end position="286"/>
    </location>
</feature>
<feature type="domain" description="Neurotransmitter-gated ion-channel transmembrane" evidence="11">
    <location>
        <begin position="269"/>
        <end position="509"/>
    </location>
</feature>
<dbReference type="InterPro" id="IPR006202">
    <property type="entry name" value="Neur_chan_lig-bd"/>
</dbReference>
<dbReference type="Pfam" id="PF02932">
    <property type="entry name" value="Neur_chan_memb"/>
    <property type="match status" value="2"/>
</dbReference>
<dbReference type="PRINTS" id="PR00252">
    <property type="entry name" value="NRIONCHANNEL"/>
</dbReference>
<feature type="transmembrane region" description="Helical" evidence="9">
    <location>
        <begin position="298"/>
        <end position="316"/>
    </location>
</feature>
<keyword evidence="12" id="KW-1185">Reference proteome</keyword>
<comment type="similarity">
    <text evidence="2">Belongs to the ligand-gated ion channel (TC 1.A.9) family. Acetylcholine receptor (TC 1.A.9.1) subfamily.</text>
</comment>
<keyword evidence="8" id="KW-1071">Ligand-gated ion channel</keyword>
<dbReference type="WBParaSite" id="PSAMB.scaffold1070size36389.g10859.t1">
    <property type="protein sequence ID" value="PSAMB.scaffold1070size36389.g10859.t1"/>
    <property type="gene ID" value="PSAMB.scaffold1070size36389.g10859"/>
</dbReference>
<evidence type="ECO:0000256" key="4">
    <source>
        <dbReference type="ARBA" id="ARBA00022729"/>
    </source>
</evidence>
<feature type="transmembrane region" description="Helical" evidence="9">
    <location>
        <begin position="817"/>
        <end position="835"/>
    </location>
</feature>
<feature type="transmembrane region" description="Helical" evidence="9">
    <location>
        <begin position="782"/>
        <end position="805"/>
    </location>
</feature>
<dbReference type="InterPro" id="IPR018000">
    <property type="entry name" value="Neurotransmitter_ion_chnl_CS"/>
</dbReference>
<dbReference type="PROSITE" id="PS00236">
    <property type="entry name" value="NEUROTR_ION_CHANNEL"/>
    <property type="match status" value="2"/>
</dbReference>
<evidence type="ECO:0000256" key="1">
    <source>
        <dbReference type="ARBA" id="ARBA00004651"/>
    </source>
</evidence>
<feature type="transmembrane region" description="Helical" evidence="9">
    <location>
        <begin position="21"/>
        <end position="41"/>
    </location>
</feature>
<dbReference type="Proteomes" id="UP000887566">
    <property type="component" value="Unplaced"/>
</dbReference>
<evidence type="ECO:0000256" key="2">
    <source>
        <dbReference type="ARBA" id="ARBA00009237"/>
    </source>
</evidence>
<comment type="caution">
    <text evidence="9">Lacks conserved residue(s) required for the propagation of feature annotation.</text>
</comment>
<keyword evidence="5 9" id="KW-1133">Transmembrane helix</keyword>
<evidence type="ECO:0000256" key="7">
    <source>
        <dbReference type="ARBA" id="ARBA00023180"/>
    </source>
</evidence>
<dbReference type="PANTHER" id="PTHR18945">
    <property type="entry name" value="NEUROTRANSMITTER GATED ION CHANNEL"/>
    <property type="match status" value="1"/>
</dbReference>
<dbReference type="Pfam" id="PF02931">
    <property type="entry name" value="Neur_chan_LBD"/>
    <property type="match status" value="2"/>
</dbReference>
<dbReference type="InterPro" id="IPR006029">
    <property type="entry name" value="Neurotrans-gated_channel_TM"/>
</dbReference>
<dbReference type="InterPro" id="IPR036719">
    <property type="entry name" value="Neuro-gated_channel_TM_sf"/>
</dbReference>
<evidence type="ECO:0000256" key="5">
    <source>
        <dbReference type="ARBA" id="ARBA00022989"/>
    </source>
</evidence>
<comment type="subcellular location">
    <subcellularLocation>
        <location evidence="1">Cell membrane</location>
        <topology evidence="1">Multi-pass membrane protein</topology>
    </subcellularLocation>
</comment>
<dbReference type="InterPro" id="IPR038050">
    <property type="entry name" value="Neuro_actylchol_rec"/>
</dbReference>
<reference evidence="13" key="1">
    <citation type="submission" date="2022-11" db="UniProtKB">
        <authorList>
            <consortium name="WormBaseParasite"/>
        </authorList>
    </citation>
    <scope>IDENTIFICATION</scope>
</reference>
<feature type="transmembrane region" description="Helical" evidence="9">
    <location>
        <begin position="496"/>
        <end position="519"/>
    </location>
</feature>
<evidence type="ECO:0000313" key="12">
    <source>
        <dbReference type="Proteomes" id="UP000887566"/>
    </source>
</evidence>
<dbReference type="CDD" id="cd19051">
    <property type="entry name" value="LGIC_TM_cation"/>
    <property type="match status" value="2"/>
</dbReference>
<feature type="domain" description="Neurotransmitter-gated ion-channel ligand-binding" evidence="10">
    <location>
        <begin position="567"/>
        <end position="781"/>
    </location>
</feature>
<dbReference type="AlphaFoldDB" id="A0A914UKP0"/>
<dbReference type="CDD" id="cd18997">
    <property type="entry name" value="LGIC_ECD_nAChR"/>
    <property type="match status" value="2"/>
</dbReference>
<dbReference type="Gene3D" id="1.20.58.390">
    <property type="entry name" value="Neurotransmitter-gated ion-channel transmembrane domain"/>
    <property type="match status" value="2"/>
</dbReference>
<proteinExistence type="inferred from homology"/>
<keyword evidence="9" id="KW-0406">Ion transport</keyword>
<evidence type="ECO:0000259" key="11">
    <source>
        <dbReference type="Pfam" id="PF02932"/>
    </source>
</evidence>
<keyword evidence="4" id="KW-0732">Signal</keyword>
<keyword evidence="6 9" id="KW-0472">Membrane</keyword>
<dbReference type="InterPro" id="IPR006201">
    <property type="entry name" value="Neur_channel"/>
</dbReference>
<dbReference type="Gene3D" id="2.70.170.10">
    <property type="entry name" value="Neurotransmitter-gated ion-channel ligand-binding domain"/>
    <property type="match status" value="2"/>
</dbReference>
<evidence type="ECO:0000256" key="6">
    <source>
        <dbReference type="ARBA" id="ARBA00023136"/>
    </source>
</evidence>
<evidence type="ECO:0000256" key="8">
    <source>
        <dbReference type="ARBA" id="ARBA00023286"/>
    </source>
</evidence>
<dbReference type="InterPro" id="IPR036734">
    <property type="entry name" value="Neur_chan_lig-bd_sf"/>
</dbReference>
<sequence length="1085" mass="122100">MKSTSEGPRRSTPLSVHRSGVAVDTTMALFVLLLLFFGTAATKASLPSSQNKLVNDILESYDKKVKPTRMAEHSVVVTFSMDLYQIIEVNEPQQYVLINAWIIERWRDELLYWDPKEYNNIGEVKLPYDVIWLPDTTLYNTLVMKDDEARRLLNAKLVANTTDQSAYIELLYPTIYKFSCPLNLHYFPFDSQICNMTFGSWTYDNSGIDYKPFADNVGTSNYLENEGWSVKSFKAIRRELKFACCPNNYTNLEFMLHVKRKPLFYLVNLIIPTCIITLISIVGFFMPSSASGERHEKISLGITTLLSMSILMLMVSDQMPTTSTFIPLIGWFYLAMIILISMGTITSSIIIGIQKMGRLGERLSPCVVRMTWCLSSMSFVRIPRHLREEAIDDSLEGIDPTIEAYQRMSRGARSSKDWGKDATLPTHATGQSPVEGAAQLLHASNNNEGANDHSPLGVFKSAVIKQQKMLANAKETRIFAMREYDWLATVLERCSFILFFVLFMGLSLGINAIGLVHWMHSSRASKVCRPARSTTDMRLVIISFATLIVTVSTKGGIEPADHPPHVRLTKDLLDPSRYDKRVRPAENHTIPTKVRISMSLYQILEVNEPSQNIELNLWVIQKWQDDFLGWNPAEYGNINMTILPYQAIWLPDTYLYNSVVMSRDATERYINVVVSTSHWEGQKGAEIKFMYPAIYKTTCRLNIQYFPYDQQNCTLTISSWTSSKSALDYYADVENINMAEYIPSEEWDVVSFRIYRQEQKFACCPEPWVLLHASLVIRRKPLYYIVNLVIPTAIITIVAVTGFFTPASTSSERTEKVNLGITTLLAMSILMLMVSDQMPTTSDFVPLIGWFYLSIIIVISVGTFLTSIILTIQGQKVHFRPVPGALRRLFFARVASWLWVQPPAPLVTLWLETNTDPDPKKSTGPPKGPLKGQKLIKPELVESDSGQPLVTVASRMSNRATEEGGEKSDNGAMKGKWLMLSSSDALSRTPEATTPARLSSLTPSPAPDDGNTFKYVSAAAGAALTEQKLKRQYALEWEFLATVLDRIMLVFFCGVVGAVTIGMIVIGNMAKRSYELADAAESGDL</sequence>
<feature type="transmembrane region" description="Helical" evidence="9">
    <location>
        <begin position="847"/>
        <end position="870"/>
    </location>
</feature>
<evidence type="ECO:0000256" key="3">
    <source>
        <dbReference type="ARBA" id="ARBA00022692"/>
    </source>
</evidence>
<feature type="transmembrane region" description="Helical" evidence="9">
    <location>
        <begin position="1047"/>
        <end position="1066"/>
    </location>
</feature>
<evidence type="ECO:0000313" key="13">
    <source>
        <dbReference type="WBParaSite" id="PSAMB.scaffold1070size36389.g10859.t1"/>
    </source>
</evidence>
<organism evidence="12 13">
    <name type="scientific">Plectus sambesii</name>
    <dbReference type="NCBI Taxonomy" id="2011161"/>
    <lineage>
        <taxon>Eukaryota</taxon>
        <taxon>Metazoa</taxon>
        <taxon>Ecdysozoa</taxon>
        <taxon>Nematoda</taxon>
        <taxon>Chromadorea</taxon>
        <taxon>Plectida</taxon>
        <taxon>Plectina</taxon>
        <taxon>Plectoidea</taxon>
        <taxon>Plectidae</taxon>
        <taxon>Plectus</taxon>
    </lineage>
</organism>
<feature type="domain" description="Neurotransmitter-gated ion-channel ligand-binding" evidence="10">
    <location>
        <begin position="51"/>
        <end position="262"/>
    </location>
</feature>
<keyword evidence="9" id="KW-0813">Transport</keyword>
<dbReference type="GO" id="GO:0005886">
    <property type="term" value="C:plasma membrane"/>
    <property type="evidence" value="ECO:0007669"/>
    <property type="project" value="UniProtKB-SubCell"/>
</dbReference>
<keyword evidence="3 9" id="KW-0812">Transmembrane</keyword>
<dbReference type="SUPFAM" id="SSF90112">
    <property type="entry name" value="Neurotransmitter-gated ion-channel transmembrane pore"/>
    <property type="match status" value="2"/>
</dbReference>
<protein>
    <submittedName>
        <fullName evidence="13">Uncharacterized protein</fullName>
    </submittedName>
</protein>
<evidence type="ECO:0000259" key="10">
    <source>
        <dbReference type="Pfam" id="PF02931"/>
    </source>
</evidence>
<feature type="transmembrane region" description="Helical" evidence="9">
    <location>
        <begin position="328"/>
        <end position="353"/>
    </location>
</feature>
<dbReference type="GO" id="GO:0004888">
    <property type="term" value="F:transmembrane signaling receptor activity"/>
    <property type="evidence" value="ECO:0007669"/>
    <property type="project" value="InterPro"/>
</dbReference>
<keyword evidence="9" id="KW-0407">Ion channel</keyword>
<evidence type="ECO:0000256" key="9">
    <source>
        <dbReference type="RuleBase" id="RU000687"/>
    </source>
</evidence>
<keyword evidence="7" id="KW-0325">Glycoprotein</keyword>
<dbReference type="GO" id="GO:0005230">
    <property type="term" value="F:extracellular ligand-gated monoatomic ion channel activity"/>
    <property type="evidence" value="ECO:0007669"/>
    <property type="project" value="InterPro"/>
</dbReference>
<name>A0A914UKP0_9BILA</name>
<feature type="domain" description="Neurotransmitter-gated ion-channel transmembrane" evidence="11">
    <location>
        <begin position="788"/>
        <end position="1063"/>
    </location>
</feature>
<dbReference type="FunFam" id="2.70.170.10:FF:000031">
    <property type="entry name" value="AcetylCholine Receptor"/>
    <property type="match status" value="2"/>
</dbReference>
<accession>A0A914UKP0</accession>